<accession>A0A9D1N8G2</accession>
<keyword evidence="2" id="KW-1133">Transmembrane helix</keyword>
<keyword evidence="2" id="KW-0472">Membrane</keyword>
<feature type="non-terminal residue" evidence="3">
    <location>
        <position position="94"/>
    </location>
</feature>
<proteinExistence type="predicted"/>
<comment type="caution">
    <text evidence="3">The sequence shown here is derived from an EMBL/GenBank/DDBJ whole genome shotgun (WGS) entry which is preliminary data.</text>
</comment>
<name>A0A9D1N8G2_9FIRM</name>
<dbReference type="Proteomes" id="UP000824130">
    <property type="component" value="Unassembled WGS sequence"/>
</dbReference>
<dbReference type="EMBL" id="DVOB01000181">
    <property type="protein sequence ID" value="HIU96712.1"/>
    <property type="molecule type" value="Genomic_DNA"/>
</dbReference>
<sequence length="94" mass="10375">MKKPFKKNRANVVGKSAGKRKRVKRRVLRKPGFDKEAMKASFGSVTFRHGTYSVAAVVLVVIIAIAVNLIAGQLPENIKETDISSDKVYEISDT</sequence>
<reference evidence="3" key="2">
    <citation type="journal article" date="2021" name="PeerJ">
        <title>Extensive microbial diversity within the chicken gut microbiome revealed by metagenomics and culture.</title>
        <authorList>
            <person name="Gilroy R."/>
            <person name="Ravi A."/>
            <person name="Getino M."/>
            <person name="Pursley I."/>
            <person name="Horton D.L."/>
            <person name="Alikhan N.F."/>
            <person name="Baker D."/>
            <person name="Gharbi K."/>
            <person name="Hall N."/>
            <person name="Watson M."/>
            <person name="Adriaenssens E.M."/>
            <person name="Foster-Nyarko E."/>
            <person name="Jarju S."/>
            <person name="Secka A."/>
            <person name="Antonio M."/>
            <person name="Oren A."/>
            <person name="Chaudhuri R.R."/>
            <person name="La Ragione R."/>
            <person name="Hildebrand F."/>
            <person name="Pallen M.J."/>
        </authorList>
    </citation>
    <scope>NUCLEOTIDE SEQUENCE</scope>
    <source>
        <strain evidence="3">ChiSjej4B22-8349</strain>
    </source>
</reference>
<keyword evidence="2" id="KW-0812">Transmembrane</keyword>
<evidence type="ECO:0000256" key="2">
    <source>
        <dbReference type="SAM" id="Phobius"/>
    </source>
</evidence>
<evidence type="ECO:0000313" key="4">
    <source>
        <dbReference type="Proteomes" id="UP000824130"/>
    </source>
</evidence>
<feature type="transmembrane region" description="Helical" evidence="2">
    <location>
        <begin position="52"/>
        <end position="71"/>
    </location>
</feature>
<evidence type="ECO:0000313" key="3">
    <source>
        <dbReference type="EMBL" id="HIU96712.1"/>
    </source>
</evidence>
<reference evidence="3" key="1">
    <citation type="submission" date="2020-10" db="EMBL/GenBank/DDBJ databases">
        <authorList>
            <person name="Gilroy R."/>
        </authorList>
    </citation>
    <scope>NUCLEOTIDE SEQUENCE</scope>
    <source>
        <strain evidence="3">ChiSjej4B22-8349</strain>
    </source>
</reference>
<protein>
    <submittedName>
        <fullName evidence="3">Uncharacterized protein</fullName>
    </submittedName>
</protein>
<gene>
    <name evidence="3" type="ORF">IAD25_08445</name>
</gene>
<evidence type="ECO:0000256" key="1">
    <source>
        <dbReference type="SAM" id="MobiDB-lite"/>
    </source>
</evidence>
<dbReference type="AlphaFoldDB" id="A0A9D1N8G2"/>
<organism evidence="3 4">
    <name type="scientific">Candidatus Allocopromorpha excrementipullorum</name>
    <dbReference type="NCBI Taxonomy" id="2840743"/>
    <lineage>
        <taxon>Bacteria</taxon>
        <taxon>Bacillati</taxon>
        <taxon>Bacillota</taxon>
        <taxon>Clostridia</taxon>
        <taxon>Eubacteriales</taxon>
        <taxon>Eubacteriaceae</taxon>
        <taxon>Eubacteriaceae incertae sedis</taxon>
        <taxon>Candidatus Allocopromorpha</taxon>
    </lineage>
</organism>
<feature type="region of interest" description="Disordered" evidence="1">
    <location>
        <begin position="1"/>
        <end position="22"/>
    </location>
</feature>